<evidence type="ECO:0000313" key="3">
    <source>
        <dbReference type="Proteomes" id="UP000283210"/>
    </source>
</evidence>
<proteinExistence type="predicted"/>
<accession>A0A3S2MGS9</accession>
<feature type="region of interest" description="Disordered" evidence="1">
    <location>
        <begin position="262"/>
        <end position="282"/>
    </location>
</feature>
<dbReference type="EMBL" id="CM012456">
    <property type="protein sequence ID" value="RVE59060.1"/>
    <property type="molecule type" value="Genomic_DNA"/>
</dbReference>
<dbReference type="AlphaFoldDB" id="A0A3S2MGS9"/>
<dbReference type="OrthoDB" id="8955728at2759"/>
<reference evidence="2 3" key="2">
    <citation type="submission" date="2019-01" db="EMBL/GenBank/DDBJ databases">
        <title>A chromosome length genome reference of the Java medaka (oryzias javanicus).</title>
        <authorList>
            <person name="Herpin A."/>
            <person name="Takehana Y."/>
            <person name="Naruse K."/>
            <person name="Ansai S."/>
            <person name="Kawaguchi M."/>
        </authorList>
    </citation>
    <scope>NUCLEOTIDE SEQUENCE [LARGE SCALE GENOMIC DNA]</scope>
    <source>
        <strain evidence="2">RS831</strain>
        <tissue evidence="2">Whole body</tissue>
    </source>
</reference>
<feature type="region of interest" description="Disordered" evidence="1">
    <location>
        <begin position="13"/>
        <end position="39"/>
    </location>
</feature>
<protein>
    <submittedName>
        <fullName evidence="2">Uncharacterized protein</fullName>
    </submittedName>
</protein>
<evidence type="ECO:0000313" key="2">
    <source>
        <dbReference type="EMBL" id="RVE59060.1"/>
    </source>
</evidence>
<keyword evidence="3" id="KW-1185">Reference proteome</keyword>
<organism evidence="2 3">
    <name type="scientific">Oryzias javanicus</name>
    <name type="common">Javanese ricefish</name>
    <name type="synonym">Aplocheilus javanicus</name>
    <dbReference type="NCBI Taxonomy" id="123683"/>
    <lineage>
        <taxon>Eukaryota</taxon>
        <taxon>Metazoa</taxon>
        <taxon>Chordata</taxon>
        <taxon>Craniata</taxon>
        <taxon>Vertebrata</taxon>
        <taxon>Euteleostomi</taxon>
        <taxon>Actinopterygii</taxon>
        <taxon>Neopterygii</taxon>
        <taxon>Teleostei</taxon>
        <taxon>Neoteleostei</taxon>
        <taxon>Acanthomorphata</taxon>
        <taxon>Ovalentaria</taxon>
        <taxon>Atherinomorphae</taxon>
        <taxon>Beloniformes</taxon>
        <taxon>Adrianichthyidae</taxon>
        <taxon>Oryziinae</taxon>
        <taxon>Oryzias</taxon>
    </lineage>
</organism>
<sequence length="326" mass="36287">MYFITQKQHNILGPAAPPPVSRLHPASSAGPEVQPPSCSSQQVAMDQHNIPGMNFVDELAEYLVELHTQSAFSLTNQQSSTIIGLWQNLEQFDKDRIRYAARHQDRATKKIRQLVLTNGPVMKETTLQLVEVNQTTLVQWHNRRLKAQEVSVLLQGVQLPTATPVATERYSLQDSNHRFCLNTSNPSHLPTTTKYSRDGKNKTEAYKTCRDRVGTISPTNTECSSRPVSTRTILPKPPQPLPVYAPGMVPLLVTVPAVVTTTTSTSTTPVSQSSSDIPLGKRKYTRKVSSNACRSCGEFRTAETGHSQYKGRIYCPKKRLYQKKSG</sequence>
<feature type="compositionally biased region" description="Low complexity" evidence="1">
    <location>
        <begin position="262"/>
        <end position="275"/>
    </location>
</feature>
<dbReference type="Proteomes" id="UP000283210">
    <property type="component" value="Chromosome 20"/>
</dbReference>
<reference evidence="2 3" key="1">
    <citation type="submission" date="2018-11" db="EMBL/GenBank/DDBJ databases">
        <authorList>
            <person name="Lopez-Roques C."/>
            <person name="Donnadieu C."/>
            <person name="Bouchez O."/>
            <person name="Klopp C."/>
            <person name="Cabau C."/>
            <person name="Zahm M."/>
        </authorList>
    </citation>
    <scope>NUCLEOTIDE SEQUENCE [LARGE SCALE GENOMIC DNA]</scope>
    <source>
        <strain evidence="2">RS831</strain>
        <tissue evidence="2">Whole body</tissue>
    </source>
</reference>
<evidence type="ECO:0000256" key="1">
    <source>
        <dbReference type="SAM" id="MobiDB-lite"/>
    </source>
</evidence>
<name>A0A3S2MGS9_ORYJA</name>
<gene>
    <name evidence="2" type="ORF">OJAV_G00200540</name>
</gene>